<evidence type="ECO:0000313" key="4">
    <source>
        <dbReference type="Proteomes" id="UP000185597"/>
    </source>
</evidence>
<name>A0AA44LIR0_CITBR</name>
<dbReference type="EMBL" id="MTCP01000001">
    <property type="protein sequence ID" value="OLY71001.1"/>
    <property type="molecule type" value="Genomic_DNA"/>
</dbReference>
<dbReference type="Proteomes" id="UP000185597">
    <property type="component" value="Unassembled WGS sequence"/>
</dbReference>
<protein>
    <recommendedName>
        <fullName evidence="2">3'-5' exoribonuclease Rv2179c-like domain-containing protein</fullName>
    </recommendedName>
</protein>
<gene>
    <name evidence="3" type="ORF">BWD41_04905</name>
</gene>
<comment type="caution">
    <text evidence="3">The sequence shown here is derived from an EMBL/GenBank/DDBJ whole genome shotgun (WGS) entry which is preliminary data.</text>
</comment>
<evidence type="ECO:0000256" key="1">
    <source>
        <dbReference type="SAM" id="MobiDB-lite"/>
    </source>
</evidence>
<evidence type="ECO:0000259" key="2">
    <source>
        <dbReference type="Pfam" id="PF16473"/>
    </source>
</evidence>
<dbReference type="AlphaFoldDB" id="A0AA44LIR0"/>
<accession>A0AA44LIR0</accession>
<sequence>MPFGEYATRKRRKGRTRDMPFEGDMHNALVDAKHQAMYVSAIWKLLIITPDNSEA</sequence>
<dbReference type="Pfam" id="PF16473">
    <property type="entry name" value="Rv2179c-like"/>
    <property type="match status" value="1"/>
</dbReference>
<organism evidence="3 4">
    <name type="scientific">Citrobacter braakii</name>
    <dbReference type="NCBI Taxonomy" id="57706"/>
    <lineage>
        <taxon>Bacteria</taxon>
        <taxon>Pseudomonadati</taxon>
        <taxon>Pseudomonadota</taxon>
        <taxon>Gammaproteobacteria</taxon>
        <taxon>Enterobacterales</taxon>
        <taxon>Enterobacteriaceae</taxon>
        <taxon>Citrobacter</taxon>
        <taxon>Citrobacter freundii complex</taxon>
    </lineage>
</organism>
<feature type="domain" description="3'-5' exoribonuclease Rv2179c-like" evidence="2">
    <location>
        <begin position="15"/>
        <end position="43"/>
    </location>
</feature>
<dbReference type="InterPro" id="IPR033390">
    <property type="entry name" value="Rv2179c-like"/>
</dbReference>
<evidence type="ECO:0000313" key="3">
    <source>
        <dbReference type="EMBL" id="OLY71001.1"/>
    </source>
</evidence>
<reference evidence="3 4" key="1">
    <citation type="submission" date="2017-01" db="EMBL/GenBank/DDBJ databases">
        <title>First report of the plasmid-mediated mcr-1 gene in Citrobacter freudii.</title>
        <authorList>
            <person name="Liu J."/>
            <person name="Yang Y."/>
            <person name="Li Y."/>
            <person name="Liu D."/>
            <person name="Tuo H."/>
            <person name="Davis M."/>
            <person name="Zhang A."/>
        </authorList>
    </citation>
    <scope>NUCLEOTIDE SEQUENCE [LARGE SCALE GENOMIC DNA]</scope>
    <source>
        <strain evidence="3 4">SCC4</strain>
    </source>
</reference>
<proteinExistence type="predicted"/>
<feature type="region of interest" description="Disordered" evidence="1">
    <location>
        <begin position="1"/>
        <end position="22"/>
    </location>
</feature>